<accession>A0AAV3YDK3</accession>
<keyword evidence="3" id="KW-1185">Reference proteome</keyword>
<proteinExistence type="predicted"/>
<gene>
    <name evidence="2" type="ORF">PoB_000776100</name>
</gene>
<feature type="region of interest" description="Disordered" evidence="1">
    <location>
        <begin position="199"/>
        <end position="225"/>
    </location>
</feature>
<dbReference type="EMBL" id="BLXT01000921">
    <property type="protein sequence ID" value="GFN81255.1"/>
    <property type="molecule type" value="Genomic_DNA"/>
</dbReference>
<feature type="compositionally biased region" description="Polar residues" evidence="1">
    <location>
        <begin position="201"/>
        <end position="220"/>
    </location>
</feature>
<name>A0AAV3YDK3_9GAST</name>
<protein>
    <submittedName>
        <fullName evidence="2">Uncharacterized protein</fullName>
    </submittedName>
</protein>
<comment type="caution">
    <text evidence="2">The sequence shown here is derived from an EMBL/GenBank/DDBJ whole genome shotgun (WGS) entry which is preliminary data.</text>
</comment>
<dbReference type="Proteomes" id="UP000735302">
    <property type="component" value="Unassembled WGS sequence"/>
</dbReference>
<organism evidence="2 3">
    <name type="scientific">Plakobranchus ocellatus</name>
    <dbReference type="NCBI Taxonomy" id="259542"/>
    <lineage>
        <taxon>Eukaryota</taxon>
        <taxon>Metazoa</taxon>
        <taxon>Spiralia</taxon>
        <taxon>Lophotrochozoa</taxon>
        <taxon>Mollusca</taxon>
        <taxon>Gastropoda</taxon>
        <taxon>Heterobranchia</taxon>
        <taxon>Euthyneura</taxon>
        <taxon>Panpulmonata</taxon>
        <taxon>Sacoglossa</taxon>
        <taxon>Placobranchoidea</taxon>
        <taxon>Plakobranchidae</taxon>
        <taxon>Plakobranchus</taxon>
    </lineage>
</organism>
<evidence type="ECO:0000313" key="3">
    <source>
        <dbReference type="Proteomes" id="UP000735302"/>
    </source>
</evidence>
<evidence type="ECO:0000313" key="2">
    <source>
        <dbReference type="EMBL" id="GFN81255.1"/>
    </source>
</evidence>
<reference evidence="2 3" key="1">
    <citation type="journal article" date="2021" name="Elife">
        <title>Chloroplast acquisition without the gene transfer in kleptoplastic sea slugs, Plakobranchus ocellatus.</title>
        <authorList>
            <person name="Maeda T."/>
            <person name="Takahashi S."/>
            <person name="Yoshida T."/>
            <person name="Shimamura S."/>
            <person name="Takaki Y."/>
            <person name="Nagai Y."/>
            <person name="Toyoda A."/>
            <person name="Suzuki Y."/>
            <person name="Arimoto A."/>
            <person name="Ishii H."/>
            <person name="Satoh N."/>
            <person name="Nishiyama T."/>
            <person name="Hasebe M."/>
            <person name="Maruyama T."/>
            <person name="Minagawa J."/>
            <person name="Obokata J."/>
            <person name="Shigenobu S."/>
        </authorList>
    </citation>
    <scope>NUCLEOTIDE SEQUENCE [LARGE SCALE GENOMIC DNA]</scope>
</reference>
<evidence type="ECO:0000256" key="1">
    <source>
        <dbReference type="SAM" id="MobiDB-lite"/>
    </source>
</evidence>
<dbReference type="AlphaFoldDB" id="A0AAV3YDK3"/>
<sequence length="244" mass="27433">MPERLSHPSNRSLVPGRSCFKISRRIIGPYTIDLFDEPALPLVVLSYLPWPLQWREVQNKVISSFQARRHARAPVAGFKPATEGCLSVRYKENCLMLQLNLRTDTRYELMPNTRLIETKESYKTEASLTQLTRLAAVSLLLISGFSTALGCELVGNACDGKKLPYSFESELAHHWATNIHSPTAQLVKNDKHTSTYVMKPIQTSEKSSSETLQPTDTGRNWISGGLHRTASIGRCKRKTQKASF</sequence>